<evidence type="ECO:0000256" key="2">
    <source>
        <dbReference type="SAM" id="MobiDB-lite"/>
    </source>
</evidence>
<proteinExistence type="predicted"/>
<dbReference type="Pfam" id="PF16501">
    <property type="entry name" value="SCAPER_N"/>
    <property type="match status" value="1"/>
</dbReference>
<dbReference type="Proteomes" id="UP001163046">
    <property type="component" value="Unassembled WGS sequence"/>
</dbReference>
<dbReference type="PANTHER" id="PTHR31434">
    <property type="entry name" value="S PHASE CYCLIN A-ASSOCIATED PROTEIN IN THE ENDOPLASMIC RETICULUM"/>
    <property type="match status" value="1"/>
</dbReference>
<feature type="compositionally biased region" description="Acidic residues" evidence="2">
    <location>
        <begin position="268"/>
        <end position="277"/>
    </location>
</feature>
<name>A0A9X0D4G5_9CNID</name>
<comment type="caution">
    <text evidence="4">The sequence shown here is derived from an EMBL/GenBank/DDBJ whole genome shotgun (WGS) entry which is preliminary data.</text>
</comment>
<dbReference type="EMBL" id="MU825881">
    <property type="protein sequence ID" value="KAJ7385363.1"/>
    <property type="molecule type" value="Genomic_DNA"/>
</dbReference>
<protein>
    <recommendedName>
        <fullName evidence="3">S phase cyclin A-associated protein in the endoplasmic reticulum N-terminal domain-containing protein</fullName>
    </recommendedName>
</protein>
<dbReference type="AlphaFoldDB" id="A0A9X0D4G5"/>
<organism evidence="4 5">
    <name type="scientific">Desmophyllum pertusum</name>
    <dbReference type="NCBI Taxonomy" id="174260"/>
    <lineage>
        <taxon>Eukaryota</taxon>
        <taxon>Metazoa</taxon>
        <taxon>Cnidaria</taxon>
        <taxon>Anthozoa</taxon>
        <taxon>Hexacorallia</taxon>
        <taxon>Scleractinia</taxon>
        <taxon>Caryophylliina</taxon>
        <taxon>Caryophylliidae</taxon>
        <taxon>Desmophyllum</taxon>
    </lineage>
</organism>
<dbReference type="OrthoDB" id="71500at2759"/>
<dbReference type="InterPro" id="IPR032446">
    <property type="entry name" value="SCAPER_N"/>
</dbReference>
<evidence type="ECO:0000259" key="3">
    <source>
        <dbReference type="Pfam" id="PF16501"/>
    </source>
</evidence>
<accession>A0A9X0D4G5</accession>
<keyword evidence="5" id="KW-1185">Reference proteome</keyword>
<feature type="compositionally biased region" description="Low complexity" evidence="2">
    <location>
        <begin position="105"/>
        <end position="119"/>
    </location>
</feature>
<feature type="compositionally biased region" description="Polar residues" evidence="2">
    <location>
        <begin position="232"/>
        <end position="248"/>
    </location>
</feature>
<keyword evidence="1" id="KW-0175">Coiled coil</keyword>
<feature type="region of interest" description="Disordered" evidence="2">
    <location>
        <begin position="105"/>
        <end position="134"/>
    </location>
</feature>
<sequence>MMLDQCRQDFHALIDRINVQDAFEKADYKDRPTSLAWEVRKSSPGKTLFSSASTLQTSLDSRNSTSPVRNLDFTSQAAPQLNQSLNQSGSSVPLLSWADKVRGTVSSASTTTNAVPNTTDLKGRDNQNATPELRHSNMKDCVVQDVIDDGDEEGWETVHRGRKTHSNHAKKGNKTGYNHEKPTNGRTGANLNNLRTEKVMNGTQCVNGDVENHVKNHVDNQGVNKEVCSGATCNSKEVDSGPNSNSVEASEELMEISDDRETSPVFLDGDEEDQDSLSDIENDKALSAAMEEEESLSRQIEEWHDQTIASVIEHEESLTKEIAEEEELVTQINGESESQVSDIEQELEDVANINIDEENSLNCSGATNGDSVSCYITWVV</sequence>
<feature type="domain" description="S phase cyclin A-associated protein in the endoplasmic reticulum N-terminal" evidence="3">
    <location>
        <begin position="1"/>
        <end position="49"/>
    </location>
</feature>
<reference evidence="4" key="1">
    <citation type="submission" date="2023-01" db="EMBL/GenBank/DDBJ databases">
        <title>Genome assembly of the deep-sea coral Lophelia pertusa.</title>
        <authorList>
            <person name="Herrera S."/>
            <person name="Cordes E."/>
        </authorList>
    </citation>
    <scope>NUCLEOTIDE SEQUENCE</scope>
    <source>
        <strain evidence="4">USNM1676648</strain>
        <tissue evidence="4">Polyp</tissue>
    </source>
</reference>
<evidence type="ECO:0000256" key="1">
    <source>
        <dbReference type="SAM" id="Coils"/>
    </source>
</evidence>
<feature type="region of interest" description="Disordered" evidence="2">
    <location>
        <begin position="232"/>
        <end position="277"/>
    </location>
</feature>
<feature type="compositionally biased region" description="Basic residues" evidence="2">
    <location>
        <begin position="160"/>
        <end position="173"/>
    </location>
</feature>
<feature type="region of interest" description="Disordered" evidence="2">
    <location>
        <begin position="159"/>
        <end position="190"/>
    </location>
</feature>
<evidence type="ECO:0000313" key="5">
    <source>
        <dbReference type="Proteomes" id="UP001163046"/>
    </source>
</evidence>
<gene>
    <name evidence="4" type="ORF">OS493_016443</name>
</gene>
<feature type="coiled-coil region" evidence="1">
    <location>
        <begin position="286"/>
        <end position="335"/>
    </location>
</feature>
<dbReference type="PANTHER" id="PTHR31434:SF2">
    <property type="entry name" value="S PHASE CYCLIN A-ASSOCIATED PROTEIN IN THE ENDOPLASMIC RETICULUM"/>
    <property type="match status" value="1"/>
</dbReference>
<evidence type="ECO:0000313" key="4">
    <source>
        <dbReference type="EMBL" id="KAJ7385363.1"/>
    </source>
</evidence>